<feature type="compositionally biased region" description="Polar residues" evidence="1">
    <location>
        <begin position="1"/>
        <end position="15"/>
    </location>
</feature>
<evidence type="ECO:0000313" key="2">
    <source>
        <dbReference type="EMBL" id="KAF6032673.1"/>
    </source>
</evidence>
<keyword evidence="3" id="KW-1185">Reference proteome</keyword>
<name>A0A7J7K395_BUGNE</name>
<gene>
    <name evidence="2" type="ORF">EB796_009014</name>
</gene>
<dbReference type="Proteomes" id="UP000593567">
    <property type="component" value="Unassembled WGS sequence"/>
</dbReference>
<protein>
    <submittedName>
        <fullName evidence="2">Uncharacterized protein</fullName>
    </submittedName>
</protein>
<sequence>MLTHLASSTVSTLGTTRDEGKAGADRIQERSSSAKPLDMEFTRTATSDTPKSVPLPSTFTIVSLAISCKQQISSSLCR</sequence>
<evidence type="ECO:0000313" key="3">
    <source>
        <dbReference type="Proteomes" id="UP000593567"/>
    </source>
</evidence>
<feature type="compositionally biased region" description="Basic and acidic residues" evidence="1">
    <location>
        <begin position="16"/>
        <end position="29"/>
    </location>
</feature>
<organism evidence="2 3">
    <name type="scientific">Bugula neritina</name>
    <name type="common">Brown bryozoan</name>
    <name type="synonym">Sertularia neritina</name>
    <dbReference type="NCBI Taxonomy" id="10212"/>
    <lineage>
        <taxon>Eukaryota</taxon>
        <taxon>Metazoa</taxon>
        <taxon>Spiralia</taxon>
        <taxon>Lophotrochozoa</taxon>
        <taxon>Bryozoa</taxon>
        <taxon>Gymnolaemata</taxon>
        <taxon>Cheilostomatida</taxon>
        <taxon>Flustrina</taxon>
        <taxon>Buguloidea</taxon>
        <taxon>Bugulidae</taxon>
        <taxon>Bugula</taxon>
    </lineage>
</organism>
<evidence type="ECO:0000256" key="1">
    <source>
        <dbReference type="SAM" id="MobiDB-lite"/>
    </source>
</evidence>
<dbReference type="AlphaFoldDB" id="A0A7J7K395"/>
<proteinExistence type="predicted"/>
<comment type="caution">
    <text evidence="2">The sequence shown here is derived from an EMBL/GenBank/DDBJ whole genome shotgun (WGS) entry which is preliminary data.</text>
</comment>
<feature type="region of interest" description="Disordered" evidence="1">
    <location>
        <begin position="1"/>
        <end position="37"/>
    </location>
</feature>
<reference evidence="2" key="1">
    <citation type="submission" date="2020-06" db="EMBL/GenBank/DDBJ databases">
        <title>Draft genome of Bugula neritina, a colonial animal packing powerful symbionts and potential medicines.</title>
        <authorList>
            <person name="Rayko M."/>
        </authorList>
    </citation>
    <scope>NUCLEOTIDE SEQUENCE [LARGE SCALE GENOMIC DNA]</scope>
    <source>
        <strain evidence="2">Kwan_BN1</strain>
    </source>
</reference>
<dbReference type="EMBL" id="VXIV02001490">
    <property type="protein sequence ID" value="KAF6032673.1"/>
    <property type="molecule type" value="Genomic_DNA"/>
</dbReference>
<accession>A0A7J7K395</accession>